<gene>
    <name evidence="11" type="ORF">ESA94_08935</name>
</gene>
<evidence type="ECO:0000256" key="2">
    <source>
        <dbReference type="ARBA" id="ARBA00012438"/>
    </source>
</evidence>
<feature type="transmembrane region" description="Helical" evidence="9">
    <location>
        <begin position="137"/>
        <end position="156"/>
    </location>
</feature>
<keyword evidence="3" id="KW-0597">Phosphoprotein</keyword>
<keyword evidence="8" id="KW-0175">Coiled coil</keyword>
<keyword evidence="12" id="KW-1185">Reference proteome</keyword>
<dbReference type="GO" id="GO:0005886">
    <property type="term" value="C:plasma membrane"/>
    <property type="evidence" value="ECO:0007669"/>
    <property type="project" value="TreeGrafter"/>
</dbReference>
<dbReference type="SMART" id="SM00388">
    <property type="entry name" value="HisKA"/>
    <property type="match status" value="1"/>
</dbReference>
<evidence type="ECO:0000259" key="10">
    <source>
        <dbReference type="PROSITE" id="PS50109"/>
    </source>
</evidence>
<comment type="catalytic activity">
    <reaction evidence="1">
        <text>ATP + protein L-histidine = ADP + protein N-phospho-L-histidine.</text>
        <dbReference type="EC" id="2.7.13.3"/>
    </reaction>
</comment>
<keyword evidence="5 9" id="KW-0812">Transmembrane</keyword>
<organism evidence="11 12">
    <name type="scientific">Lacibacter luteus</name>
    <dbReference type="NCBI Taxonomy" id="2508719"/>
    <lineage>
        <taxon>Bacteria</taxon>
        <taxon>Pseudomonadati</taxon>
        <taxon>Bacteroidota</taxon>
        <taxon>Chitinophagia</taxon>
        <taxon>Chitinophagales</taxon>
        <taxon>Chitinophagaceae</taxon>
        <taxon>Lacibacter</taxon>
    </lineage>
</organism>
<dbReference type="PROSITE" id="PS50109">
    <property type="entry name" value="HIS_KIN"/>
    <property type="match status" value="1"/>
</dbReference>
<dbReference type="InterPro" id="IPR050428">
    <property type="entry name" value="TCS_sensor_his_kinase"/>
</dbReference>
<dbReference type="RefSeq" id="WP_129130541.1">
    <property type="nucleotide sequence ID" value="NZ_SDHW01000002.1"/>
</dbReference>
<accession>A0A4Q1CIX0</accession>
<dbReference type="InterPro" id="IPR003661">
    <property type="entry name" value="HisK_dim/P_dom"/>
</dbReference>
<reference evidence="11 12" key="1">
    <citation type="submission" date="2019-01" db="EMBL/GenBank/DDBJ databases">
        <title>Lacibacter sp. strain TTM-7.</title>
        <authorList>
            <person name="Chen W.-M."/>
        </authorList>
    </citation>
    <scope>NUCLEOTIDE SEQUENCE [LARGE SCALE GENOMIC DNA]</scope>
    <source>
        <strain evidence="11 12">TTM-7</strain>
    </source>
</reference>
<evidence type="ECO:0000313" key="11">
    <source>
        <dbReference type="EMBL" id="RXK60580.1"/>
    </source>
</evidence>
<keyword evidence="9" id="KW-0472">Membrane</keyword>
<evidence type="ECO:0000313" key="12">
    <source>
        <dbReference type="Proteomes" id="UP000290204"/>
    </source>
</evidence>
<dbReference type="SUPFAM" id="SSF55874">
    <property type="entry name" value="ATPase domain of HSP90 chaperone/DNA topoisomerase II/histidine kinase"/>
    <property type="match status" value="1"/>
</dbReference>
<dbReference type="CDD" id="cd00082">
    <property type="entry name" value="HisKA"/>
    <property type="match status" value="1"/>
</dbReference>
<keyword evidence="7 9" id="KW-1133">Transmembrane helix</keyword>
<dbReference type="EC" id="2.7.13.3" evidence="2"/>
<dbReference type="Gene3D" id="1.10.287.130">
    <property type="match status" value="1"/>
</dbReference>
<dbReference type="EMBL" id="SDHW01000002">
    <property type="protein sequence ID" value="RXK60580.1"/>
    <property type="molecule type" value="Genomic_DNA"/>
</dbReference>
<dbReference type="SUPFAM" id="SSF47384">
    <property type="entry name" value="Homodimeric domain of signal transducing histidine kinase"/>
    <property type="match status" value="1"/>
</dbReference>
<dbReference type="OrthoDB" id="1522504at2"/>
<evidence type="ECO:0000256" key="3">
    <source>
        <dbReference type="ARBA" id="ARBA00022553"/>
    </source>
</evidence>
<dbReference type="Gene3D" id="3.30.565.10">
    <property type="entry name" value="Histidine kinase-like ATPase, C-terminal domain"/>
    <property type="match status" value="1"/>
</dbReference>
<evidence type="ECO:0000256" key="5">
    <source>
        <dbReference type="ARBA" id="ARBA00022692"/>
    </source>
</evidence>
<dbReference type="GO" id="GO:0000155">
    <property type="term" value="F:phosphorelay sensor kinase activity"/>
    <property type="evidence" value="ECO:0007669"/>
    <property type="project" value="InterPro"/>
</dbReference>
<sequence length="438" mass="49468">MKLLTKITIWYIAIVAIIMVVTMLIARHNLELENKQAEIERLTDRNNGIAEQIKTGGLSSVHLEGEALTITKWAGPIPSSKTTVEENTVFNKHIGRDEHKITVNSFYQSGSDVYKISSHNYITLIWSSILQSLAMKLLPIILCIVIAASLISRYMLSPFRKTLEALRSFNITERKQLELAPTTTKEFKELNLFVKDMTDKAIAEYATIKEFSENASHELQTPLAVVQSKLELLTGTNIDETQAALMADMQNAIEKLSRINRSLTLLTKLENHEFVPSDIKFCRIVKDQLALYEDRLSLKQITIQQQLDKNIHTHMHPALAEILVGNLLSNAIRHNIEGGAIVVTLTQQQLRISNTGLPPELPTDELFQRFKKSNQSADSTGLGLAIVKQICMASNFTARYEYDGGWHHLMIFFDKNVNRSEVVTAVKEQVEETVLQRS</sequence>
<feature type="domain" description="Histidine kinase" evidence="10">
    <location>
        <begin position="214"/>
        <end position="390"/>
    </location>
</feature>
<comment type="caution">
    <text evidence="11">The sequence shown here is derived from an EMBL/GenBank/DDBJ whole genome shotgun (WGS) entry which is preliminary data.</text>
</comment>
<proteinExistence type="predicted"/>
<dbReference type="Proteomes" id="UP000290204">
    <property type="component" value="Unassembled WGS sequence"/>
</dbReference>
<feature type="coiled-coil region" evidence="8">
    <location>
        <begin position="25"/>
        <end position="52"/>
    </location>
</feature>
<dbReference type="InterPro" id="IPR036097">
    <property type="entry name" value="HisK_dim/P_sf"/>
</dbReference>
<name>A0A4Q1CIX0_9BACT</name>
<evidence type="ECO:0000256" key="1">
    <source>
        <dbReference type="ARBA" id="ARBA00000085"/>
    </source>
</evidence>
<dbReference type="InterPro" id="IPR005467">
    <property type="entry name" value="His_kinase_dom"/>
</dbReference>
<evidence type="ECO:0000256" key="6">
    <source>
        <dbReference type="ARBA" id="ARBA00022777"/>
    </source>
</evidence>
<dbReference type="PANTHER" id="PTHR45436">
    <property type="entry name" value="SENSOR HISTIDINE KINASE YKOH"/>
    <property type="match status" value="1"/>
</dbReference>
<evidence type="ECO:0000256" key="7">
    <source>
        <dbReference type="ARBA" id="ARBA00022989"/>
    </source>
</evidence>
<evidence type="ECO:0000256" key="8">
    <source>
        <dbReference type="SAM" id="Coils"/>
    </source>
</evidence>
<dbReference type="Pfam" id="PF02518">
    <property type="entry name" value="HATPase_c"/>
    <property type="match status" value="1"/>
</dbReference>
<evidence type="ECO:0000256" key="9">
    <source>
        <dbReference type="SAM" id="Phobius"/>
    </source>
</evidence>
<keyword evidence="4" id="KW-0808">Transferase</keyword>
<keyword evidence="6 11" id="KW-0418">Kinase</keyword>
<dbReference type="InterPro" id="IPR003594">
    <property type="entry name" value="HATPase_dom"/>
</dbReference>
<feature type="transmembrane region" description="Helical" evidence="9">
    <location>
        <begin position="7"/>
        <end position="26"/>
    </location>
</feature>
<dbReference type="PANTHER" id="PTHR45436:SF5">
    <property type="entry name" value="SENSOR HISTIDINE KINASE TRCS"/>
    <property type="match status" value="1"/>
</dbReference>
<dbReference type="SMART" id="SM00387">
    <property type="entry name" value="HATPase_c"/>
    <property type="match status" value="1"/>
</dbReference>
<dbReference type="Pfam" id="PF00512">
    <property type="entry name" value="HisKA"/>
    <property type="match status" value="1"/>
</dbReference>
<dbReference type="AlphaFoldDB" id="A0A4Q1CIX0"/>
<evidence type="ECO:0000256" key="4">
    <source>
        <dbReference type="ARBA" id="ARBA00022679"/>
    </source>
</evidence>
<dbReference type="InterPro" id="IPR036890">
    <property type="entry name" value="HATPase_C_sf"/>
</dbReference>
<protein>
    <recommendedName>
        <fullName evidence="2">histidine kinase</fullName>
        <ecNumber evidence="2">2.7.13.3</ecNumber>
    </recommendedName>
</protein>